<dbReference type="Proteomes" id="UP001500742">
    <property type="component" value="Unassembled WGS sequence"/>
</dbReference>
<name>A0ABP7P272_9SPHI</name>
<proteinExistence type="predicted"/>
<evidence type="ECO:0008006" key="4">
    <source>
        <dbReference type="Google" id="ProtNLM"/>
    </source>
</evidence>
<comment type="caution">
    <text evidence="2">The sequence shown here is derived from an EMBL/GenBank/DDBJ whole genome shotgun (WGS) entry which is preliminary data.</text>
</comment>
<evidence type="ECO:0000313" key="3">
    <source>
        <dbReference type="Proteomes" id="UP001500742"/>
    </source>
</evidence>
<sequence>MEKEKQLLLLCCRLIEQSLNWGDSDIWTNDDFEQLSKLIFEKTRVQLSVSTLKRIWGKVKYNSFPTAATLNALAGYLDYTSWRDFRQQYQVNGVMITEPIAPPVAETVETMPPAKKSFRYVWLALGLLIAISSIYFISIKRKTAPDLSTVKFETKKITDDLPNSVVFNYDASTFKSDSVFIQQNWDPSRREQVPGDGKQFTSIYYHPGFFNAKLIVDNQVKKEAVIFIKTKGWKGIIDKSPVPVYLSAHEIKTTGGMGISGELMQQKLGLSVFNDNWVKFSNVREFPGIKADDFTLDCTLRNSSTAGQSICGKLDLTILGTGTAIIIPLVNKGCIADMGILNVGDWIGGKDHDLSAFGCDVSQFQNLTCTVKDRHLKIYLNKKQIYDVAQNHPMGHIIGIRFEFEGPGEVKHYKLETPGATVYEESF</sequence>
<reference evidence="3" key="1">
    <citation type="journal article" date="2019" name="Int. J. Syst. Evol. Microbiol.">
        <title>The Global Catalogue of Microorganisms (GCM) 10K type strain sequencing project: providing services to taxonomists for standard genome sequencing and annotation.</title>
        <authorList>
            <consortium name="The Broad Institute Genomics Platform"/>
            <consortium name="The Broad Institute Genome Sequencing Center for Infectious Disease"/>
            <person name="Wu L."/>
            <person name="Ma J."/>
        </authorList>
    </citation>
    <scope>NUCLEOTIDE SEQUENCE [LARGE SCALE GENOMIC DNA]</scope>
    <source>
        <strain evidence="3">JCM 16601</strain>
    </source>
</reference>
<keyword evidence="1" id="KW-0472">Membrane</keyword>
<gene>
    <name evidence="2" type="ORF">GCM10022210_02320</name>
</gene>
<feature type="transmembrane region" description="Helical" evidence="1">
    <location>
        <begin position="120"/>
        <end position="138"/>
    </location>
</feature>
<evidence type="ECO:0000256" key="1">
    <source>
        <dbReference type="SAM" id="Phobius"/>
    </source>
</evidence>
<organism evidence="2 3">
    <name type="scientific">Mucilaginibacter dorajii</name>
    <dbReference type="NCBI Taxonomy" id="692994"/>
    <lineage>
        <taxon>Bacteria</taxon>
        <taxon>Pseudomonadati</taxon>
        <taxon>Bacteroidota</taxon>
        <taxon>Sphingobacteriia</taxon>
        <taxon>Sphingobacteriales</taxon>
        <taxon>Sphingobacteriaceae</taxon>
        <taxon>Mucilaginibacter</taxon>
    </lineage>
</organism>
<keyword evidence="1" id="KW-1133">Transmembrane helix</keyword>
<keyword evidence="1" id="KW-0812">Transmembrane</keyword>
<evidence type="ECO:0000313" key="2">
    <source>
        <dbReference type="EMBL" id="GAA3958485.1"/>
    </source>
</evidence>
<dbReference type="EMBL" id="BAAAZC010000003">
    <property type="protein sequence ID" value="GAA3958485.1"/>
    <property type="molecule type" value="Genomic_DNA"/>
</dbReference>
<dbReference type="RefSeq" id="WP_259096017.1">
    <property type="nucleotide sequence ID" value="NZ_BAAAZC010000003.1"/>
</dbReference>
<protein>
    <recommendedName>
        <fullName evidence="4">PKD domain-containing protein</fullName>
    </recommendedName>
</protein>
<accession>A0ABP7P272</accession>
<keyword evidence="3" id="KW-1185">Reference proteome</keyword>